<proteinExistence type="predicted"/>
<feature type="compositionally biased region" description="Polar residues" evidence="1">
    <location>
        <begin position="160"/>
        <end position="175"/>
    </location>
</feature>
<evidence type="ECO:0000256" key="2">
    <source>
        <dbReference type="SAM" id="Phobius"/>
    </source>
</evidence>
<feature type="compositionally biased region" description="Basic and acidic residues" evidence="1">
    <location>
        <begin position="243"/>
        <end position="288"/>
    </location>
</feature>
<feature type="transmembrane region" description="Helical" evidence="2">
    <location>
        <begin position="87"/>
        <end position="109"/>
    </location>
</feature>
<evidence type="ECO:0000256" key="1">
    <source>
        <dbReference type="SAM" id="MobiDB-lite"/>
    </source>
</evidence>
<organism evidence="3 4">
    <name type="scientific">Micromonospora saelicesensis</name>
    <dbReference type="NCBI Taxonomy" id="285676"/>
    <lineage>
        <taxon>Bacteria</taxon>
        <taxon>Bacillati</taxon>
        <taxon>Actinomycetota</taxon>
        <taxon>Actinomycetes</taxon>
        <taxon>Micromonosporales</taxon>
        <taxon>Micromonosporaceae</taxon>
        <taxon>Micromonospora</taxon>
    </lineage>
</organism>
<gene>
    <name evidence="3" type="ORF">PSN13_05201</name>
</gene>
<feature type="region of interest" description="Disordered" evidence="1">
    <location>
        <begin position="151"/>
        <end position="345"/>
    </location>
</feature>
<evidence type="ECO:0000313" key="3">
    <source>
        <dbReference type="EMBL" id="RAO30002.1"/>
    </source>
</evidence>
<keyword evidence="2" id="KW-0472">Membrane</keyword>
<feature type="compositionally biased region" description="Polar residues" evidence="1">
    <location>
        <begin position="294"/>
        <end position="305"/>
    </location>
</feature>
<feature type="region of interest" description="Disordered" evidence="1">
    <location>
        <begin position="380"/>
        <end position="402"/>
    </location>
</feature>
<comment type="caution">
    <text evidence="3">The sequence shown here is derived from an EMBL/GenBank/DDBJ whole genome shotgun (WGS) entry which is preliminary data.</text>
</comment>
<feature type="compositionally biased region" description="Polar residues" evidence="1">
    <location>
        <begin position="393"/>
        <end position="402"/>
    </location>
</feature>
<name>A0A328NH99_9ACTN</name>
<evidence type="ECO:0008006" key="5">
    <source>
        <dbReference type="Google" id="ProtNLM"/>
    </source>
</evidence>
<protein>
    <recommendedName>
        <fullName evidence="5">DUF2637 domain-containing protein</fullName>
    </recommendedName>
</protein>
<keyword evidence="2" id="KW-0812">Transmembrane</keyword>
<evidence type="ECO:0000313" key="4">
    <source>
        <dbReference type="Proteomes" id="UP000249419"/>
    </source>
</evidence>
<feature type="transmembrane region" description="Helical" evidence="2">
    <location>
        <begin position="121"/>
        <end position="142"/>
    </location>
</feature>
<reference evidence="3 4" key="1">
    <citation type="submission" date="2018-03" db="EMBL/GenBank/DDBJ databases">
        <title>Defining the species Micromonospora saelicesensis and Micromonospora noduli under the framework of genomics.</title>
        <authorList>
            <person name="Riesco R."/>
            <person name="Trujillo M.E."/>
        </authorList>
    </citation>
    <scope>NUCLEOTIDE SEQUENCE [LARGE SCALE GENOMIC DNA]</scope>
    <source>
        <strain evidence="3 4">PSN13</strain>
    </source>
</reference>
<sequence>MTDTPLPRHDSAHTPEVTEADLRHLTRLRWAVRAVLTLGVAASIAANVLHARPNLISQVIAAWPPLALLLTVELISRVPADRRSLATARLIAAAGIAGIAAWVSYWHMVGVAARYGETDAAASYLLPISVDGLVVVASISLVEIAGRIRTPSLSPADGQQPATMPAETQPSTAEPPNQGAPALASGPIRAPQPAEDYEVPPTPRPDAAVSADEGDHPATDFPTPALAYTSGTEEAAPEPPLVEARDQEGAHLDRAGDEASAPRDTMRSGPRDTTQLRELDPSRLDGDRPGAGGSRTTDSSVTPLGNSAERDKVADAGSAEPGTLQDQGHDLNRDHGRRSAKVPPDTAGAVAYWYRQDPSLHPADIAARIGRSERTVRRYWPPVPRTANRRGTSRATEQVGAS</sequence>
<feature type="transmembrane region" description="Helical" evidence="2">
    <location>
        <begin position="55"/>
        <end position="75"/>
    </location>
</feature>
<feature type="transmembrane region" description="Helical" evidence="2">
    <location>
        <begin position="30"/>
        <end position="49"/>
    </location>
</feature>
<dbReference type="InterPro" id="IPR021235">
    <property type="entry name" value="DUF2637"/>
</dbReference>
<accession>A0A328NH99</accession>
<dbReference type="EMBL" id="PYAG01000033">
    <property type="protein sequence ID" value="RAO30002.1"/>
    <property type="molecule type" value="Genomic_DNA"/>
</dbReference>
<dbReference type="Pfam" id="PF10935">
    <property type="entry name" value="DUF2637"/>
    <property type="match status" value="1"/>
</dbReference>
<keyword evidence="2" id="KW-1133">Transmembrane helix</keyword>
<dbReference type="AlphaFoldDB" id="A0A328NH99"/>
<dbReference type="Proteomes" id="UP000249419">
    <property type="component" value="Unassembled WGS sequence"/>
</dbReference>